<name>A0ABW5I8R5_9PSEU</name>
<dbReference type="EC" id="2.2.1.7" evidence="10"/>
<keyword evidence="9 10" id="KW-0414">Isoprene biosynthesis</keyword>
<dbReference type="Pfam" id="PF02779">
    <property type="entry name" value="Transket_pyr"/>
    <property type="match status" value="1"/>
</dbReference>
<organism evidence="12 13">
    <name type="scientific">Amycolatopsis albidoflavus</name>
    <dbReference type="NCBI Taxonomy" id="102226"/>
    <lineage>
        <taxon>Bacteria</taxon>
        <taxon>Bacillati</taxon>
        <taxon>Actinomycetota</taxon>
        <taxon>Actinomycetes</taxon>
        <taxon>Pseudonocardiales</taxon>
        <taxon>Pseudonocardiaceae</taxon>
        <taxon>Amycolatopsis</taxon>
    </lineage>
</organism>
<dbReference type="GO" id="GO:0008661">
    <property type="term" value="F:1-deoxy-D-xylulose-5-phosphate synthase activity"/>
    <property type="evidence" value="ECO:0007669"/>
    <property type="project" value="UniProtKB-EC"/>
</dbReference>
<keyword evidence="8 10" id="KW-0786">Thiamine pyrophosphate</keyword>
<evidence type="ECO:0000313" key="12">
    <source>
        <dbReference type="EMBL" id="MFD2485321.1"/>
    </source>
</evidence>
<feature type="binding site" evidence="10">
    <location>
        <position position="181"/>
    </location>
    <ligand>
        <name>Mg(2+)</name>
        <dbReference type="ChEBI" id="CHEBI:18420"/>
    </ligand>
</feature>
<dbReference type="Proteomes" id="UP001597542">
    <property type="component" value="Unassembled WGS sequence"/>
</dbReference>
<dbReference type="Pfam" id="PF13292">
    <property type="entry name" value="DXP_synthase_N"/>
    <property type="match status" value="2"/>
</dbReference>
<dbReference type="InterPro" id="IPR009014">
    <property type="entry name" value="Transketo_C/PFOR_II"/>
</dbReference>
<evidence type="ECO:0000256" key="7">
    <source>
        <dbReference type="ARBA" id="ARBA00022977"/>
    </source>
</evidence>
<dbReference type="Gene3D" id="3.40.50.970">
    <property type="match status" value="2"/>
</dbReference>
<dbReference type="CDD" id="cd02007">
    <property type="entry name" value="TPP_DXS"/>
    <property type="match status" value="1"/>
</dbReference>
<feature type="binding site" evidence="10">
    <location>
        <position position="328"/>
    </location>
    <ligand>
        <name>thiamine diphosphate</name>
        <dbReference type="ChEBI" id="CHEBI:58937"/>
    </ligand>
</feature>
<dbReference type="NCBIfam" id="NF003933">
    <property type="entry name" value="PRK05444.2-2"/>
    <property type="match status" value="1"/>
</dbReference>
<evidence type="ECO:0000256" key="5">
    <source>
        <dbReference type="ARBA" id="ARBA00022723"/>
    </source>
</evidence>
<keyword evidence="7 10" id="KW-0784">Thiamine biosynthesis</keyword>
<keyword evidence="6 10" id="KW-0460">Magnesium</keyword>
<dbReference type="Pfam" id="PF02780">
    <property type="entry name" value="Transketolase_C"/>
    <property type="match status" value="1"/>
</dbReference>
<keyword evidence="4 10" id="KW-0808">Transferase</keyword>
<feature type="binding site" evidence="10">
    <location>
        <begin position="120"/>
        <end position="122"/>
    </location>
    <ligand>
        <name>thiamine diphosphate</name>
        <dbReference type="ChEBI" id="CHEBI:58937"/>
    </ligand>
</feature>
<comment type="function">
    <text evidence="10">Catalyzes the acyloin condensation reaction between C atoms 2 and 3 of pyruvate and glyceraldehyde 3-phosphate to yield 1-deoxy-D-xylulose-5-phosphate (DXP).</text>
</comment>
<accession>A0ABW5I8R5</accession>
<comment type="cofactor">
    <cofactor evidence="10">
        <name>thiamine diphosphate</name>
        <dbReference type="ChEBI" id="CHEBI:58937"/>
    </cofactor>
    <text evidence="10">Binds 1 thiamine pyrophosphate per subunit.</text>
</comment>
<dbReference type="InterPro" id="IPR029061">
    <property type="entry name" value="THDP-binding"/>
</dbReference>
<evidence type="ECO:0000256" key="2">
    <source>
        <dbReference type="ARBA" id="ARBA00011081"/>
    </source>
</evidence>
<feature type="binding site" evidence="10">
    <location>
        <position position="79"/>
    </location>
    <ligand>
        <name>thiamine diphosphate</name>
        <dbReference type="ChEBI" id="CHEBI:58937"/>
    </ligand>
</feature>
<feature type="binding site" evidence="10">
    <location>
        <position position="152"/>
    </location>
    <ligand>
        <name>Mg(2+)</name>
        <dbReference type="ChEBI" id="CHEBI:18420"/>
    </ligand>
</feature>
<keyword evidence="13" id="KW-1185">Reference proteome</keyword>
<dbReference type="SUPFAM" id="SSF52518">
    <property type="entry name" value="Thiamin diphosphate-binding fold (THDP-binding)"/>
    <property type="match status" value="1"/>
</dbReference>
<evidence type="ECO:0000256" key="8">
    <source>
        <dbReference type="ARBA" id="ARBA00023052"/>
    </source>
</evidence>
<evidence type="ECO:0000256" key="9">
    <source>
        <dbReference type="ARBA" id="ARBA00023229"/>
    </source>
</evidence>
<evidence type="ECO:0000313" key="13">
    <source>
        <dbReference type="Proteomes" id="UP001597542"/>
    </source>
</evidence>
<comment type="pathway">
    <text evidence="1 10">Metabolic intermediate biosynthesis; 1-deoxy-D-xylulose 5-phosphate biosynthesis; 1-deoxy-D-xylulose 5-phosphate from D-glyceraldehyde 3-phosphate and pyruvate: step 1/1.</text>
</comment>
<dbReference type="PROSITE" id="PS00802">
    <property type="entry name" value="TRANSKETOLASE_2"/>
    <property type="match status" value="1"/>
</dbReference>
<comment type="cofactor">
    <cofactor evidence="10">
        <name>Mg(2+)</name>
        <dbReference type="ChEBI" id="CHEBI:18420"/>
    </cofactor>
    <text evidence="10">Binds 1 Mg(2+) ion per subunit.</text>
</comment>
<dbReference type="InterPro" id="IPR033248">
    <property type="entry name" value="Transketolase_C"/>
</dbReference>
<protein>
    <recommendedName>
        <fullName evidence="10">1-deoxy-D-xylulose-5-phosphate synthase</fullName>
        <ecNumber evidence="10">2.2.1.7</ecNumber>
    </recommendedName>
    <alternativeName>
        <fullName evidence="10">1-deoxyxylulose-5-phosphate synthase</fullName>
        <shortName evidence="10">DXP synthase</shortName>
        <shortName evidence="10">DXPS</shortName>
    </alternativeName>
</protein>
<evidence type="ECO:0000256" key="6">
    <source>
        <dbReference type="ARBA" id="ARBA00022842"/>
    </source>
</evidence>
<evidence type="ECO:0000256" key="3">
    <source>
        <dbReference type="ARBA" id="ARBA00011738"/>
    </source>
</evidence>
<dbReference type="Gene3D" id="3.40.50.920">
    <property type="match status" value="1"/>
</dbReference>
<reference evidence="13" key="1">
    <citation type="journal article" date="2019" name="Int. J. Syst. Evol. Microbiol.">
        <title>The Global Catalogue of Microorganisms (GCM) 10K type strain sequencing project: providing services to taxonomists for standard genome sequencing and annotation.</title>
        <authorList>
            <consortium name="The Broad Institute Genomics Platform"/>
            <consortium name="The Broad Institute Genome Sequencing Center for Infectious Disease"/>
            <person name="Wu L."/>
            <person name="Ma J."/>
        </authorList>
    </citation>
    <scope>NUCLEOTIDE SEQUENCE [LARGE SCALE GENOMIC DNA]</scope>
    <source>
        <strain evidence="13">CGMCC 4.7638</strain>
    </source>
</reference>
<keyword evidence="5 10" id="KW-0479">Metal-binding</keyword>
<dbReference type="CDD" id="cd07033">
    <property type="entry name" value="TPP_PYR_DXS_TK_like"/>
    <property type="match status" value="1"/>
</dbReference>
<sequence>MTAVAPRSLLNHVTCPDDLRALSLRDLEDLAAEIRRFLVASVSRTGGHLGPNLGVVELTIALHRVFESPVDTLLWDTGHQAYVHKLLTGRRAGFGGLRQSGGLSGYPCQAESVHDVIENSHASTALSYADGLAKARALAKESYRSVVAVVGDGALTGGMSWEALNNIGGSGQPVIVVLNDNGRSYDPTVGGIADHLTRLRTATSASPLFTALGFAYLGPVDGHDVAQLEPALRQARNLPGPVVVHCVTTKGMGFPAAEAHEADRMHAVSPSDARYAPTWTSAFGDELAAIGLERDDVVAVTAAMLRPVGLEAFWRAHPDRTFDVGIAEQHAVASAAGLALGGLHPVVAVYAAFLNRAFDQILMDVALHRLGVTFVLDRAGITGDDGPSHNGMWDLSLLQLVPGIRIAAPRDGASLRTALREAVNVSDAPTVLRFPKAPLEPDIPSFGRAGLADLLRIGRRADVLVVSVGATAPACLELAAGLGAAGRDVTVVDPRWVIPVDDVLVELAGEHAAVVTVEDNGAQSGIGGAVGQAMRRAGVATPLYEFAIPQRFQPVAKRAALLSALGLDGPGLTESVLRSLGHDELR</sequence>
<evidence type="ECO:0000256" key="4">
    <source>
        <dbReference type="ARBA" id="ARBA00022679"/>
    </source>
</evidence>
<feature type="domain" description="Transketolase-like pyrimidine-binding" evidence="11">
    <location>
        <begin position="277"/>
        <end position="442"/>
    </location>
</feature>
<dbReference type="HAMAP" id="MF_00315">
    <property type="entry name" value="DXP_synth"/>
    <property type="match status" value="1"/>
</dbReference>
<comment type="catalytic activity">
    <reaction evidence="10">
        <text>D-glyceraldehyde 3-phosphate + pyruvate + H(+) = 1-deoxy-D-xylulose 5-phosphate + CO2</text>
        <dbReference type="Rhea" id="RHEA:12605"/>
        <dbReference type="ChEBI" id="CHEBI:15361"/>
        <dbReference type="ChEBI" id="CHEBI:15378"/>
        <dbReference type="ChEBI" id="CHEBI:16526"/>
        <dbReference type="ChEBI" id="CHEBI:57792"/>
        <dbReference type="ChEBI" id="CHEBI:59776"/>
        <dbReference type="EC" id="2.2.1.7"/>
    </reaction>
</comment>
<gene>
    <name evidence="10" type="primary">dxs</name>
    <name evidence="12" type="ORF">ACFSUT_33975</name>
</gene>
<evidence type="ECO:0000259" key="11">
    <source>
        <dbReference type="SMART" id="SM00861"/>
    </source>
</evidence>
<feature type="binding site" evidence="10">
    <location>
        <position position="181"/>
    </location>
    <ligand>
        <name>thiamine diphosphate</name>
        <dbReference type="ChEBI" id="CHEBI:58937"/>
    </ligand>
</feature>
<dbReference type="InterPro" id="IPR005477">
    <property type="entry name" value="Dxylulose-5-P_synthase"/>
</dbReference>
<evidence type="ECO:0000256" key="10">
    <source>
        <dbReference type="HAMAP-Rule" id="MF_00315"/>
    </source>
</evidence>
<dbReference type="PANTHER" id="PTHR43322">
    <property type="entry name" value="1-D-DEOXYXYLULOSE 5-PHOSPHATE SYNTHASE-RELATED"/>
    <property type="match status" value="1"/>
</dbReference>
<feature type="binding site" evidence="10">
    <location>
        <position position="254"/>
    </location>
    <ligand>
        <name>thiamine diphosphate</name>
        <dbReference type="ChEBI" id="CHEBI:58937"/>
    </ligand>
</feature>
<dbReference type="SMART" id="SM00861">
    <property type="entry name" value="Transket_pyr"/>
    <property type="match status" value="1"/>
</dbReference>
<dbReference type="InterPro" id="IPR005475">
    <property type="entry name" value="Transketolase-like_Pyr-bd"/>
</dbReference>
<dbReference type="EMBL" id="JBHUKQ010000016">
    <property type="protein sequence ID" value="MFD2485321.1"/>
    <property type="molecule type" value="Genomic_DNA"/>
</dbReference>
<evidence type="ECO:0000256" key="1">
    <source>
        <dbReference type="ARBA" id="ARBA00004980"/>
    </source>
</evidence>
<proteinExistence type="inferred from homology"/>
<dbReference type="RefSeq" id="WP_344278886.1">
    <property type="nucleotide sequence ID" value="NZ_BAAAHV010000015.1"/>
</dbReference>
<comment type="caution">
    <text evidence="12">The sequence shown here is derived from an EMBL/GenBank/DDBJ whole genome shotgun (WGS) entry which is preliminary data.</text>
</comment>
<dbReference type="InterPro" id="IPR020826">
    <property type="entry name" value="Transketolase_BS"/>
</dbReference>
<feature type="binding site" evidence="10">
    <location>
        <begin position="153"/>
        <end position="154"/>
    </location>
    <ligand>
        <name>thiamine diphosphate</name>
        <dbReference type="ChEBI" id="CHEBI:58937"/>
    </ligand>
</feature>
<comment type="similarity">
    <text evidence="2 10">Belongs to the transketolase family. DXPS subfamily.</text>
</comment>
<dbReference type="SUPFAM" id="SSF52922">
    <property type="entry name" value="TK C-terminal domain-like"/>
    <property type="match status" value="1"/>
</dbReference>
<dbReference type="PANTHER" id="PTHR43322:SF5">
    <property type="entry name" value="1-DEOXY-D-XYLULOSE-5-PHOSPHATE SYNTHASE, CHLOROPLASTIC"/>
    <property type="match status" value="1"/>
</dbReference>
<comment type="subunit">
    <text evidence="3 10">Homodimer.</text>
</comment>